<dbReference type="OrthoDB" id="2372097at2"/>
<dbReference type="eggNOG" id="COG2959">
    <property type="taxonomic scope" value="Bacteria"/>
</dbReference>
<sequence length="449" mass="51639">MRRNAIIFILVIALAAVGYWGFKNNKILAKWELQTENQYRNAFAELNNNLNSLEDELATALVTKSNERRSVKLNNIWRDAFAAQKDLGELPIAGISLTKFKDLLAKIESYTYQLSQDNINEDLSAEDWDNLNQLHSQVQTVAKEMKDIHNKIEKEGFRWSEQRHIILEKEDLEENSILSSLQGLEGEVSKINLNPDNESIKDGLPEKLNLQLGEVENDQEDKVESKEAVDVAQEFIGARSKEFNFRVAKDERDPEAKSITTVVANSKDLDDNRIHFDINQNSGDIIWFLEQRPFKDPDLEEEEIKKEARNFIKEVDYEENLALKEVNSQRNIGLVTFVPKIKEVLFYPQPVRVKVALDNGDIMGLNNRAFLVNRNLSEEMDLEPGLSLEEAEEKVNKRLKLVSNDLAVIKNDQGKPVLSYEFIGEFKKERYRVNINADTGREERVEKAS</sequence>
<dbReference type="KEGG" id="aar:Acear_0385"/>
<evidence type="ECO:0000259" key="2">
    <source>
        <dbReference type="Pfam" id="PF03413"/>
    </source>
</evidence>
<dbReference type="Pfam" id="PF03413">
    <property type="entry name" value="PepSY"/>
    <property type="match status" value="1"/>
</dbReference>
<dbReference type="Pfam" id="PF20769">
    <property type="entry name" value="YPEB_N"/>
    <property type="match status" value="1"/>
</dbReference>
<dbReference type="HOGENOM" id="CLU_609203_0_0_9"/>
<dbReference type="AlphaFoldDB" id="D9QUD9"/>
<gene>
    <name evidence="5" type="ordered locus">Acear_0385</name>
</gene>
<feature type="coiled-coil region" evidence="1">
    <location>
        <begin position="36"/>
        <end position="63"/>
    </location>
</feature>
<feature type="domain" description="PepSY" evidence="2">
    <location>
        <begin position="386"/>
        <end position="445"/>
    </location>
</feature>
<dbReference type="STRING" id="574087.Acear_0385"/>
<feature type="domain" description="Sporulation protein YpeB N-terminal" evidence="4">
    <location>
        <begin position="30"/>
        <end position="161"/>
    </location>
</feature>
<proteinExistence type="predicted"/>
<dbReference type="RefSeq" id="WP_013277378.1">
    <property type="nucleotide sequence ID" value="NC_014378.1"/>
</dbReference>
<organism evidence="5 6">
    <name type="scientific">Acetohalobium arabaticum (strain ATCC 49924 / DSM 5501 / Z-7288)</name>
    <dbReference type="NCBI Taxonomy" id="574087"/>
    <lineage>
        <taxon>Bacteria</taxon>
        <taxon>Bacillati</taxon>
        <taxon>Bacillota</taxon>
        <taxon>Clostridia</taxon>
        <taxon>Halanaerobiales</taxon>
        <taxon>Halobacteroidaceae</taxon>
        <taxon>Acetohalobium</taxon>
    </lineage>
</organism>
<evidence type="ECO:0000256" key="1">
    <source>
        <dbReference type="SAM" id="Coils"/>
    </source>
</evidence>
<keyword evidence="1" id="KW-0175">Coiled coil</keyword>
<evidence type="ECO:0000313" key="5">
    <source>
        <dbReference type="EMBL" id="ADL11932.1"/>
    </source>
</evidence>
<feature type="domain" description="Sporulation protein YpeB PepSY1 and PepSY2" evidence="3">
    <location>
        <begin position="179"/>
        <end position="375"/>
    </location>
</feature>
<protein>
    <submittedName>
        <fullName evidence="5">Propeptide PepSY amd peptidase M4</fullName>
    </submittedName>
</protein>
<reference evidence="5 6" key="1">
    <citation type="journal article" date="2010" name="Stand. Genomic Sci.">
        <title>Complete genome sequence of Acetohalobium arabaticum type strain (Z-7288).</title>
        <authorList>
            <person name="Sikorski J."/>
            <person name="Lapidus A."/>
            <person name="Chertkov O."/>
            <person name="Lucas S."/>
            <person name="Copeland A."/>
            <person name="Glavina Del Rio T."/>
            <person name="Nolan M."/>
            <person name="Tice H."/>
            <person name="Cheng J.F."/>
            <person name="Han C."/>
            <person name="Brambilla E."/>
            <person name="Pitluck S."/>
            <person name="Liolios K."/>
            <person name="Ivanova N."/>
            <person name="Mavromatis K."/>
            <person name="Mikhailova N."/>
            <person name="Pati A."/>
            <person name="Bruce D."/>
            <person name="Detter C."/>
            <person name="Tapia R."/>
            <person name="Goodwin L."/>
            <person name="Chen A."/>
            <person name="Palaniappan K."/>
            <person name="Land M."/>
            <person name="Hauser L."/>
            <person name="Chang Y.J."/>
            <person name="Jeffries C.D."/>
            <person name="Rohde M."/>
            <person name="Goker M."/>
            <person name="Spring S."/>
            <person name="Woyke T."/>
            <person name="Bristow J."/>
            <person name="Eisen J.A."/>
            <person name="Markowitz V."/>
            <person name="Hugenholtz P."/>
            <person name="Kyrpides N.C."/>
            <person name="Klenk H.P."/>
        </authorList>
    </citation>
    <scope>NUCLEOTIDE SEQUENCE [LARGE SCALE GENOMIC DNA]</scope>
    <source>
        <strain evidence="6">ATCC 49924 / DSM 5501 / Z-7288</strain>
    </source>
</reference>
<dbReference type="GO" id="GO:0009847">
    <property type="term" value="P:spore germination"/>
    <property type="evidence" value="ECO:0007669"/>
    <property type="project" value="InterPro"/>
</dbReference>
<dbReference type="InterPro" id="IPR025711">
    <property type="entry name" value="PepSY"/>
</dbReference>
<accession>D9QUD9</accession>
<evidence type="ECO:0000259" key="4">
    <source>
        <dbReference type="Pfam" id="PF20769"/>
    </source>
</evidence>
<name>D9QUD9_ACEAZ</name>
<evidence type="ECO:0000259" key="3">
    <source>
        <dbReference type="Pfam" id="PF14620"/>
    </source>
</evidence>
<evidence type="ECO:0000313" key="6">
    <source>
        <dbReference type="Proteomes" id="UP000001661"/>
    </source>
</evidence>
<keyword evidence="6" id="KW-1185">Reference proteome</keyword>
<dbReference type="InterPro" id="IPR048402">
    <property type="entry name" value="YpeB_N"/>
</dbReference>
<dbReference type="EMBL" id="CP002105">
    <property type="protein sequence ID" value="ADL11932.1"/>
    <property type="molecule type" value="Genomic_DNA"/>
</dbReference>
<dbReference type="Proteomes" id="UP000001661">
    <property type="component" value="Chromosome"/>
</dbReference>
<dbReference type="InterPro" id="IPR014239">
    <property type="entry name" value="YpeB_PepSY1-2"/>
</dbReference>
<dbReference type="Pfam" id="PF14620">
    <property type="entry name" value="YPEB_PepSY1-2"/>
    <property type="match status" value="1"/>
</dbReference>